<dbReference type="EMBL" id="LSYS01008143">
    <property type="protein sequence ID" value="OPJ69190.1"/>
    <property type="molecule type" value="Genomic_DNA"/>
</dbReference>
<dbReference type="PANTHER" id="PTHR11915">
    <property type="entry name" value="SPECTRIN/FILAMIN RELATED CYTOSKELETAL PROTEIN"/>
    <property type="match status" value="1"/>
</dbReference>
<dbReference type="STRING" id="372326.A0A1V4JAU8"/>
<organism evidence="3 4">
    <name type="scientific">Patagioenas fasciata monilis</name>
    <dbReference type="NCBI Taxonomy" id="372326"/>
    <lineage>
        <taxon>Eukaryota</taxon>
        <taxon>Metazoa</taxon>
        <taxon>Chordata</taxon>
        <taxon>Craniata</taxon>
        <taxon>Vertebrata</taxon>
        <taxon>Euteleostomi</taxon>
        <taxon>Archelosauria</taxon>
        <taxon>Archosauria</taxon>
        <taxon>Dinosauria</taxon>
        <taxon>Saurischia</taxon>
        <taxon>Theropoda</taxon>
        <taxon>Coelurosauria</taxon>
        <taxon>Aves</taxon>
        <taxon>Neognathae</taxon>
        <taxon>Neoaves</taxon>
        <taxon>Columbimorphae</taxon>
        <taxon>Columbiformes</taxon>
        <taxon>Columbidae</taxon>
        <taxon>Patagioenas</taxon>
    </lineage>
</organism>
<protein>
    <submittedName>
        <fullName evidence="3">Uncharacterized protein</fullName>
    </submittedName>
</protein>
<dbReference type="SUPFAM" id="SSF46966">
    <property type="entry name" value="Spectrin repeat"/>
    <property type="match status" value="2"/>
</dbReference>
<feature type="coiled-coil region" evidence="2">
    <location>
        <begin position="24"/>
        <end position="51"/>
    </location>
</feature>
<dbReference type="Proteomes" id="UP000190648">
    <property type="component" value="Unassembled WGS sequence"/>
</dbReference>
<comment type="caution">
    <text evidence="3">The sequence shown here is derived from an EMBL/GenBank/DDBJ whole genome shotgun (WGS) entry which is preliminary data.</text>
</comment>
<dbReference type="Pfam" id="PF00435">
    <property type="entry name" value="Spectrin"/>
    <property type="match status" value="1"/>
</dbReference>
<gene>
    <name evidence="3" type="ORF">AV530_012781</name>
</gene>
<dbReference type="OrthoDB" id="5865767at2759"/>
<dbReference type="AlphaFoldDB" id="A0A1V4JAU8"/>
<evidence type="ECO:0000256" key="2">
    <source>
        <dbReference type="SAM" id="Coils"/>
    </source>
</evidence>
<name>A0A1V4JAU8_PATFA</name>
<proteinExistence type="predicted"/>
<dbReference type="InterPro" id="IPR002017">
    <property type="entry name" value="Spectrin_repeat"/>
</dbReference>
<keyword evidence="2" id="KW-0175">Coiled coil</keyword>
<keyword evidence="1" id="KW-0009">Actin-binding</keyword>
<keyword evidence="4" id="KW-1185">Reference proteome</keyword>
<dbReference type="GO" id="GO:0003779">
    <property type="term" value="F:actin binding"/>
    <property type="evidence" value="ECO:0007669"/>
    <property type="project" value="UniProtKB-KW"/>
</dbReference>
<evidence type="ECO:0000313" key="4">
    <source>
        <dbReference type="Proteomes" id="UP000190648"/>
    </source>
</evidence>
<sequence length="156" mass="17405">MEARLGRLEEQLESVGAPPDLRGIGRQLQRLQTMESQVEEWSKEVGELQAAAAALPAQAAGRQEVGDRQSAVGTRMVRLIEPLKERRRVLLAAKELHQVHHELEDEVLWVQERLPLATLKDLGTNLQTVQQLIKKNQVSAGRWGPPMASWGPPMAL</sequence>
<dbReference type="Gene3D" id="1.20.58.60">
    <property type="match status" value="1"/>
</dbReference>
<evidence type="ECO:0000256" key="1">
    <source>
        <dbReference type="ARBA" id="ARBA00023203"/>
    </source>
</evidence>
<reference evidence="3 4" key="1">
    <citation type="submission" date="2016-02" db="EMBL/GenBank/DDBJ databases">
        <title>Band-tailed pigeon sequencing and assembly.</title>
        <authorList>
            <person name="Soares A.E."/>
            <person name="Novak B.J."/>
            <person name="Rice E.S."/>
            <person name="O'Connell B."/>
            <person name="Chang D."/>
            <person name="Weber S."/>
            <person name="Shapiro B."/>
        </authorList>
    </citation>
    <scope>NUCLEOTIDE SEQUENCE [LARGE SCALE GENOMIC DNA]</scope>
    <source>
        <strain evidence="3">BTP2013</strain>
        <tissue evidence="3">Blood</tissue>
    </source>
</reference>
<evidence type="ECO:0000313" key="3">
    <source>
        <dbReference type="EMBL" id="OPJ69190.1"/>
    </source>
</evidence>
<accession>A0A1V4JAU8</accession>